<dbReference type="EMBL" id="JBEUKS010000001">
    <property type="protein sequence ID" value="MFC1437545.1"/>
    <property type="molecule type" value="Genomic_DNA"/>
</dbReference>
<protein>
    <submittedName>
        <fullName evidence="2">ABC transporter</fullName>
    </submittedName>
</protein>
<organism evidence="2 3">
    <name type="scientific">Streptacidiphilus jeojiensis</name>
    <dbReference type="NCBI Taxonomy" id="3229225"/>
    <lineage>
        <taxon>Bacteria</taxon>
        <taxon>Bacillati</taxon>
        <taxon>Actinomycetota</taxon>
        <taxon>Actinomycetes</taxon>
        <taxon>Kitasatosporales</taxon>
        <taxon>Streptomycetaceae</taxon>
        <taxon>Streptacidiphilus</taxon>
    </lineage>
</organism>
<sequence>MSTLTSVPAPTGAAGPARGLRLGGMNWLVWRQHRAAFWTLLAATVAGVLLIAYERTQLMSYLDTQGWPHLKDGWDQHLDTSAMDRISIALGLAPVVIGVFLGAPLLANDLETGTAKLVNTQSSSRVRWLVTKLGITVAVTVLCTTALSLAFGWWWAPLKHLTSGPSWDSSTVFDNTGPVPVALTLFTVVGGVAVGMLLRRTLMAMVVTFGFGVATQIAWAYERMSLGHIQVATSHNGVLADNSFPVLPGSAHMIDQFYLTASGDYIGYGNCHEMTASATNACLDQKHVVGWAVTYLNQSQMPAMQWLGAGILFALTAALAAFILLWGRKRLV</sequence>
<proteinExistence type="predicted"/>
<keyword evidence="1" id="KW-0812">Transmembrane</keyword>
<feature type="transmembrane region" description="Helical" evidence="1">
    <location>
        <begin position="86"/>
        <end position="107"/>
    </location>
</feature>
<evidence type="ECO:0000256" key="1">
    <source>
        <dbReference type="SAM" id="Phobius"/>
    </source>
</evidence>
<feature type="transmembrane region" description="Helical" evidence="1">
    <location>
        <begin position="202"/>
        <end position="221"/>
    </location>
</feature>
<keyword evidence="1" id="KW-1133">Transmembrane helix</keyword>
<feature type="transmembrane region" description="Helical" evidence="1">
    <location>
        <begin position="176"/>
        <end position="195"/>
    </location>
</feature>
<gene>
    <name evidence="2" type="ORF">ABUW04_04680</name>
</gene>
<dbReference type="Proteomes" id="UP001592581">
    <property type="component" value="Unassembled WGS sequence"/>
</dbReference>
<name>A0ABV6XH04_9ACTN</name>
<accession>A0ABV6XH04</accession>
<keyword evidence="3" id="KW-1185">Reference proteome</keyword>
<feature type="transmembrane region" description="Helical" evidence="1">
    <location>
        <begin position="306"/>
        <end position="326"/>
    </location>
</feature>
<dbReference type="RefSeq" id="WP_380562965.1">
    <property type="nucleotide sequence ID" value="NZ_JBEUKS010000001.1"/>
</dbReference>
<evidence type="ECO:0000313" key="3">
    <source>
        <dbReference type="Proteomes" id="UP001592581"/>
    </source>
</evidence>
<keyword evidence="1" id="KW-0472">Membrane</keyword>
<feature type="transmembrane region" description="Helical" evidence="1">
    <location>
        <begin position="35"/>
        <end position="53"/>
    </location>
</feature>
<reference evidence="2 3" key="1">
    <citation type="submission" date="2024-06" db="EMBL/GenBank/DDBJ databases">
        <authorList>
            <person name="Lee S.D."/>
        </authorList>
    </citation>
    <scope>NUCLEOTIDE SEQUENCE [LARGE SCALE GENOMIC DNA]</scope>
    <source>
        <strain evidence="2 3">N1-10</strain>
    </source>
</reference>
<comment type="caution">
    <text evidence="2">The sequence shown here is derived from an EMBL/GenBank/DDBJ whole genome shotgun (WGS) entry which is preliminary data.</text>
</comment>
<evidence type="ECO:0000313" key="2">
    <source>
        <dbReference type="EMBL" id="MFC1437545.1"/>
    </source>
</evidence>
<feature type="transmembrane region" description="Helical" evidence="1">
    <location>
        <begin position="128"/>
        <end position="156"/>
    </location>
</feature>